<dbReference type="Proteomes" id="UP000286712">
    <property type="component" value="Unassembled WGS sequence"/>
</dbReference>
<reference evidence="3 4" key="1">
    <citation type="journal article" date="2019" name="Extremophiles">
        <title>Biogeography of thermophiles and predominance of Thermus scotoductus in domestic water heaters.</title>
        <authorList>
            <person name="Wilpiszeski R.L."/>
            <person name="Zhang Z."/>
            <person name="House C.H."/>
        </authorList>
    </citation>
    <scope>NUCLEOTIDE SEQUENCE [LARGE SCALE GENOMIC DNA]</scope>
    <source>
        <strain evidence="3 4">27_S27</strain>
    </source>
</reference>
<dbReference type="AlphaFoldDB" id="A0A430RUX9"/>
<feature type="region of interest" description="Disordered" evidence="2">
    <location>
        <begin position="125"/>
        <end position="156"/>
    </location>
</feature>
<organism evidence="3 4">
    <name type="scientific">Thermus scotoductus</name>
    <dbReference type="NCBI Taxonomy" id="37636"/>
    <lineage>
        <taxon>Bacteria</taxon>
        <taxon>Thermotogati</taxon>
        <taxon>Deinococcota</taxon>
        <taxon>Deinococci</taxon>
        <taxon>Thermales</taxon>
        <taxon>Thermaceae</taxon>
        <taxon>Thermus</taxon>
    </lineage>
</organism>
<evidence type="ECO:0000313" key="4">
    <source>
        <dbReference type="Proteomes" id="UP000286712"/>
    </source>
</evidence>
<feature type="non-terminal residue" evidence="3">
    <location>
        <position position="156"/>
    </location>
</feature>
<comment type="caution">
    <text evidence="3">The sequence shown here is derived from an EMBL/GenBank/DDBJ whole genome shotgun (WGS) entry which is preliminary data.</text>
</comment>
<proteinExistence type="predicted"/>
<keyword evidence="1" id="KW-0175">Coiled coil</keyword>
<dbReference type="EMBL" id="PELW01000304">
    <property type="protein sequence ID" value="RTH23683.1"/>
    <property type="molecule type" value="Genomic_DNA"/>
</dbReference>
<protein>
    <submittedName>
        <fullName evidence="3">Uncharacterized protein</fullName>
    </submittedName>
</protein>
<sequence>MYVLGLGETRRGWDGREALLGEVGALLKGLREQLETARERLEKRWRERGAALAREEELKATLAEREERIRALELQGPDPLFPLRQGGLQLLLPGQGRPPLPPPLLQPLPGGLQLLPQALQQCPHLPQKGLPTIPTTPRLPQSQHVHPPHTTLTHLR</sequence>
<evidence type="ECO:0000256" key="1">
    <source>
        <dbReference type="SAM" id="Coils"/>
    </source>
</evidence>
<feature type="coiled-coil region" evidence="1">
    <location>
        <begin position="20"/>
        <end position="75"/>
    </location>
</feature>
<feature type="compositionally biased region" description="Polar residues" evidence="2">
    <location>
        <begin position="133"/>
        <end position="144"/>
    </location>
</feature>
<name>A0A430RUX9_THESC</name>
<evidence type="ECO:0000313" key="3">
    <source>
        <dbReference type="EMBL" id="RTH23683.1"/>
    </source>
</evidence>
<evidence type="ECO:0000256" key="2">
    <source>
        <dbReference type="SAM" id="MobiDB-lite"/>
    </source>
</evidence>
<accession>A0A430RUX9</accession>
<gene>
    <name evidence="3" type="ORF">CSW40_09340</name>
</gene>